<dbReference type="SMART" id="SM00521">
    <property type="entry name" value="CBF"/>
    <property type="match status" value="1"/>
</dbReference>
<evidence type="ECO:0000256" key="2">
    <source>
        <dbReference type="ARBA" id="ARBA00023015"/>
    </source>
</evidence>
<comment type="subunit">
    <text evidence="7">Heterotrimer.</text>
</comment>
<dbReference type="GO" id="GO:0003700">
    <property type="term" value="F:DNA-binding transcription factor activity"/>
    <property type="evidence" value="ECO:0007669"/>
    <property type="project" value="UniProtKB-UniRule"/>
</dbReference>
<keyword evidence="4" id="KW-0010">Activator</keyword>
<accession>A0A151IH48</accession>
<dbReference type="OrthoDB" id="1097733at2759"/>
<dbReference type="GO" id="GO:0003677">
    <property type="term" value="F:DNA binding"/>
    <property type="evidence" value="ECO:0007669"/>
    <property type="project" value="UniProtKB-KW"/>
</dbReference>
<protein>
    <recommendedName>
        <fullName evidence="7">Nuclear transcription factor Y subunit</fullName>
    </recommendedName>
</protein>
<dbReference type="InterPro" id="IPR018362">
    <property type="entry name" value="CCAAT-binding_factor_CS"/>
</dbReference>
<dbReference type="STRING" id="456900.A0A151IH48"/>
<evidence type="ECO:0000256" key="1">
    <source>
        <dbReference type="ARBA" id="ARBA00004123"/>
    </source>
</evidence>
<keyword evidence="6 7" id="KW-0539">Nucleus</keyword>
<evidence type="ECO:0000313" key="9">
    <source>
        <dbReference type="Proteomes" id="UP000078542"/>
    </source>
</evidence>
<dbReference type="Pfam" id="PF02045">
    <property type="entry name" value="CBFB_NFYA"/>
    <property type="match status" value="1"/>
</dbReference>
<sequence>MEQLSEGQTVVVGSTGGTVQVVQMGQGGQTMMLPQAIQVAATQVAPNGQIQVVPVSNLTNAGQIVIQQPQTPQIIQTPDGQTYIYQPVQLEGQVQQAQPTVINLNGNLMQIAGTTSQTATTAASTTPVQPLGSPTSTVSQGGNVVMMVPSNSGQTQFQRVALPNAELLEEEPLYVNAKQYRRILKRRQARAKLEAEGKIPKERPKYLHESRHRHAMNRIRGEGGRFHSGQVKKRNRANANYTITQHITSSTSTDNVHTVAIAAANVGVQYHDTDNMASTIVLEKSNVSLQDMISDDDIVTSNSHLM</sequence>
<dbReference type="InterPro" id="IPR001289">
    <property type="entry name" value="NFYA"/>
</dbReference>
<dbReference type="PROSITE" id="PS00686">
    <property type="entry name" value="NFYA_HAP2_1"/>
    <property type="match status" value="1"/>
</dbReference>
<proteinExistence type="inferred from homology"/>
<evidence type="ECO:0000313" key="8">
    <source>
        <dbReference type="EMBL" id="KYN00867.1"/>
    </source>
</evidence>
<evidence type="ECO:0000256" key="4">
    <source>
        <dbReference type="ARBA" id="ARBA00023159"/>
    </source>
</evidence>
<keyword evidence="5 7" id="KW-0804">Transcription</keyword>
<evidence type="ECO:0000256" key="6">
    <source>
        <dbReference type="ARBA" id="ARBA00023242"/>
    </source>
</evidence>
<dbReference type="KEGG" id="ccoa:108775564"/>
<dbReference type="PROSITE" id="PS51152">
    <property type="entry name" value="NFYA_HAP2_2"/>
    <property type="match status" value="1"/>
</dbReference>
<name>A0A151IH48_9HYME</name>
<comment type="similarity">
    <text evidence="7">Belongs to the NFYA/HAP2 subunit family.</text>
</comment>
<keyword evidence="9" id="KW-1185">Reference proteome</keyword>
<dbReference type="PANTHER" id="PTHR12632">
    <property type="entry name" value="TRANSCRIPTION FACTOR NF-Y ALPHA-RELATED"/>
    <property type="match status" value="1"/>
</dbReference>
<dbReference type="EMBL" id="KQ977643">
    <property type="protein sequence ID" value="KYN00867.1"/>
    <property type="molecule type" value="Genomic_DNA"/>
</dbReference>
<organism evidence="8 9">
    <name type="scientific">Cyphomyrmex costatus</name>
    <dbReference type="NCBI Taxonomy" id="456900"/>
    <lineage>
        <taxon>Eukaryota</taxon>
        <taxon>Metazoa</taxon>
        <taxon>Ecdysozoa</taxon>
        <taxon>Arthropoda</taxon>
        <taxon>Hexapoda</taxon>
        <taxon>Insecta</taxon>
        <taxon>Pterygota</taxon>
        <taxon>Neoptera</taxon>
        <taxon>Endopterygota</taxon>
        <taxon>Hymenoptera</taxon>
        <taxon>Apocrita</taxon>
        <taxon>Aculeata</taxon>
        <taxon>Formicoidea</taxon>
        <taxon>Formicidae</taxon>
        <taxon>Myrmicinae</taxon>
        <taxon>Cyphomyrmex</taxon>
    </lineage>
</organism>
<evidence type="ECO:0000256" key="7">
    <source>
        <dbReference type="RuleBase" id="RU367155"/>
    </source>
</evidence>
<dbReference type="PRINTS" id="PR00616">
    <property type="entry name" value="CCAATSUBUNTB"/>
</dbReference>
<comment type="subcellular location">
    <subcellularLocation>
        <location evidence="1 7">Nucleus</location>
    </subcellularLocation>
</comment>
<dbReference type="Proteomes" id="UP000078542">
    <property type="component" value="Unassembled WGS sequence"/>
</dbReference>
<evidence type="ECO:0000256" key="3">
    <source>
        <dbReference type="ARBA" id="ARBA00023125"/>
    </source>
</evidence>
<evidence type="ECO:0000256" key="5">
    <source>
        <dbReference type="ARBA" id="ARBA00023163"/>
    </source>
</evidence>
<gene>
    <name evidence="8" type="ORF">ALC62_08359</name>
</gene>
<keyword evidence="2 7" id="KW-0805">Transcription regulation</keyword>
<comment type="function">
    <text evidence="7">Component of the sequence-specific heterotrimeric transcription factor (NF-Y) which specifically recognizes a 5'-CCAAT-3' box motif found in the promoters of its target genes.</text>
</comment>
<reference evidence="8 9" key="1">
    <citation type="submission" date="2016-03" db="EMBL/GenBank/DDBJ databases">
        <title>Cyphomyrmex costatus WGS genome.</title>
        <authorList>
            <person name="Nygaard S."/>
            <person name="Hu H."/>
            <person name="Boomsma J."/>
            <person name="Zhang G."/>
        </authorList>
    </citation>
    <scope>NUCLEOTIDE SEQUENCE [LARGE SCALE GENOMIC DNA]</scope>
    <source>
        <strain evidence="8">MS0001</strain>
        <tissue evidence="8">Whole body</tissue>
    </source>
</reference>
<dbReference type="Gene3D" id="6.10.250.2430">
    <property type="match status" value="1"/>
</dbReference>
<keyword evidence="3 7" id="KW-0238">DNA-binding</keyword>
<dbReference type="GO" id="GO:0016602">
    <property type="term" value="C:CCAAT-binding factor complex"/>
    <property type="evidence" value="ECO:0007669"/>
    <property type="project" value="InterPro"/>
</dbReference>
<dbReference type="AlphaFoldDB" id="A0A151IH48"/>